<feature type="compositionally biased region" description="Basic and acidic residues" evidence="6">
    <location>
        <begin position="610"/>
        <end position="621"/>
    </location>
</feature>
<name>A0A444X0S3_ARAHY</name>
<dbReference type="SUPFAM" id="SSF54001">
    <property type="entry name" value="Cysteine proteinases"/>
    <property type="match status" value="1"/>
</dbReference>
<keyword evidence="9" id="KW-1185">Reference proteome</keyword>
<dbReference type="Gene3D" id="3.40.395.10">
    <property type="entry name" value="Adenoviral Proteinase, Chain A"/>
    <property type="match status" value="1"/>
</dbReference>
<dbReference type="InterPro" id="IPR001907">
    <property type="entry name" value="ClpP"/>
</dbReference>
<dbReference type="PANTHER" id="PTHR10381">
    <property type="entry name" value="ATP-DEPENDENT CLP PROTEASE PROTEOLYTIC SUBUNIT"/>
    <property type="match status" value="1"/>
</dbReference>
<dbReference type="PRINTS" id="PR00127">
    <property type="entry name" value="CLPPROTEASEP"/>
</dbReference>
<evidence type="ECO:0000256" key="5">
    <source>
        <dbReference type="RuleBase" id="RU003567"/>
    </source>
</evidence>
<dbReference type="InterPro" id="IPR029045">
    <property type="entry name" value="ClpP/crotonase-like_dom_sf"/>
</dbReference>
<feature type="compositionally biased region" description="Polar residues" evidence="6">
    <location>
        <begin position="282"/>
        <end position="295"/>
    </location>
</feature>
<evidence type="ECO:0000259" key="7">
    <source>
        <dbReference type="Pfam" id="PF02902"/>
    </source>
</evidence>
<feature type="compositionally biased region" description="Low complexity" evidence="6">
    <location>
        <begin position="223"/>
        <end position="234"/>
    </location>
</feature>
<feature type="compositionally biased region" description="Low complexity" evidence="6">
    <location>
        <begin position="570"/>
        <end position="579"/>
    </location>
</feature>
<dbReference type="CDD" id="cd07017">
    <property type="entry name" value="S14_ClpP_2"/>
    <property type="match status" value="1"/>
</dbReference>
<dbReference type="EMBL" id="SDMP01000020">
    <property type="protein sequence ID" value="RYQ83269.1"/>
    <property type="molecule type" value="Genomic_DNA"/>
</dbReference>
<evidence type="ECO:0000256" key="6">
    <source>
        <dbReference type="SAM" id="MobiDB-lite"/>
    </source>
</evidence>
<dbReference type="SUPFAM" id="SSF52096">
    <property type="entry name" value="ClpP/crotonase"/>
    <property type="match status" value="1"/>
</dbReference>
<feature type="region of interest" description="Disordered" evidence="6">
    <location>
        <begin position="322"/>
        <end position="349"/>
    </location>
</feature>
<dbReference type="InterPro" id="IPR023562">
    <property type="entry name" value="ClpP/TepA"/>
</dbReference>
<accession>A0A444X0S3</accession>
<feature type="domain" description="Ubiquitin-like protease family profile" evidence="7">
    <location>
        <begin position="422"/>
        <end position="551"/>
    </location>
</feature>
<evidence type="ECO:0000256" key="2">
    <source>
        <dbReference type="ARBA" id="ARBA00007039"/>
    </source>
</evidence>
<comment type="caution">
    <text evidence="8">The sequence shown here is derived from an EMBL/GenBank/DDBJ whole genome shotgun (WGS) entry which is preliminary data.</text>
</comment>
<comment type="similarity">
    <text evidence="1">Belongs to the peptidase C48 family.</text>
</comment>
<feature type="region of interest" description="Disordered" evidence="6">
    <location>
        <begin position="562"/>
        <end position="582"/>
    </location>
</feature>
<feature type="region of interest" description="Disordered" evidence="6">
    <location>
        <begin position="101"/>
        <end position="159"/>
    </location>
</feature>
<feature type="compositionally biased region" description="Basic and acidic residues" evidence="6">
    <location>
        <begin position="125"/>
        <end position="136"/>
    </location>
</feature>
<proteinExistence type="inferred from homology"/>
<organism evidence="8 9">
    <name type="scientific">Arachis hypogaea</name>
    <name type="common">Peanut</name>
    <dbReference type="NCBI Taxonomy" id="3818"/>
    <lineage>
        <taxon>Eukaryota</taxon>
        <taxon>Viridiplantae</taxon>
        <taxon>Streptophyta</taxon>
        <taxon>Embryophyta</taxon>
        <taxon>Tracheophyta</taxon>
        <taxon>Spermatophyta</taxon>
        <taxon>Magnoliopsida</taxon>
        <taxon>eudicotyledons</taxon>
        <taxon>Gunneridae</taxon>
        <taxon>Pentapetalae</taxon>
        <taxon>rosids</taxon>
        <taxon>fabids</taxon>
        <taxon>Fabales</taxon>
        <taxon>Fabaceae</taxon>
        <taxon>Papilionoideae</taxon>
        <taxon>50 kb inversion clade</taxon>
        <taxon>dalbergioids sensu lato</taxon>
        <taxon>Dalbergieae</taxon>
        <taxon>Pterocarpus clade</taxon>
        <taxon>Arachis</taxon>
    </lineage>
</organism>
<keyword evidence="4" id="KW-0378">Hydrolase</keyword>
<evidence type="ECO:0000313" key="9">
    <source>
        <dbReference type="Proteomes" id="UP000289738"/>
    </source>
</evidence>
<dbReference type="Gene3D" id="3.90.226.10">
    <property type="entry name" value="2-enoyl-CoA Hydratase, Chain A, domain 1"/>
    <property type="match status" value="1"/>
</dbReference>
<feature type="compositionally biased region" description="Basic and acidic residues" evidence="6">
    <location>
        <begin position="101"/>
        <end position="112"/>
    </location>
</feature>
<feature type="region of interest" description="Disordered" evidence="6">
    <location>
        <begin position="278"/>
        <end position="306"/>
    </location>
</feature>
<dbReference type="GO" id="GO:0009368">
    <property type="term" value="C:endopeptidase Clp complex"/>
    <property type="evidence" value="ECO:0007669"/>
    <property type="project" value="TreeGrafter"/>
</dbReference>
<feature type="region of interest" description="Disordered" evidence="6">
    <location>
        <begin position="601"/>
        <end position="621"/>
    </location>
</feature>
<dbReference type="GO" id="GO:0051117">
    <property type="term" value="F:ATPase binding"/>
    <property type="evidence" value="ECO:0007669"/>
    <property type="project" value="TreeGrafter"/>
</dbReference>
<feature type="compositionally biased region" description="Polar residues" evidence="6">
    <location>
        <begin position="329"/>
        <end position="345"/>
    </location>
</feature>
<dbReference type="Pfam" id="PF02902">
    <property type="entry name" value="Peptidase_C48"/>
    <property type="match status" value="1"/>
</dbReference>
<dbReference type="AlphaFoldDB" id="A0A444X0S3"/>
<dbReference type="PANTHER" id="PTHR10381:SF46">
    <property type="entry name" value="ATP-DEPENDENT CLP PROTEASE PROTEOLYTIC SUBUNIT-RELATED PROTEIN 2, CHLOROPLASTIC"/>
    <property type="match status" value="1"/>
</dbReference>
<evidence type="ECO:0000256" key="4">
    <source>
        <dbReference type="ARBA" id="ARBA00022801"/>
    </source>
</evidence>
<feature type="region of interest" description="Disordered" evidence="6">
    <location>
        <begin position="208"/>
        <end position="250"/>
    </location>
</feature>
<feature type="compositionally biased region" description="Acidic residues" evidence="6">
    <location>
        <begin position="113"/>
        <end position="124"/>
    </location>
</feature>
<evidence type="ECO:0000256" key="3">
    <source>
        <dbReference type="ARBA" id="ARBA00022670"/>
    </source>
</evidence>
<dbReference type="InterPro" id="IPR003653">
    <property type="entry name" value="Peptidase_C48_C"/>
</dbReference>
<sequence length="621" mass="69658">MLYLDSIDNAKRILHQLSLAIYDTMQSLQSPVTTHCVGYAYNLAAFLLAAEEKGNRFAMPLSRVALQSPAGATRGQADDIRNEANELLRIRDYLFNELAKKTGQPVERRQEESDSDSESESEPSDESKESSPAEKEKKKKKTKTTPKKTQPKKKKVVVEDSLPKEDQYFDGETYEISSDELDEWLRENVDKSAAEGVPIQVFVPASQTTTETDFEPTPMLQIEGTTETTPKTPKQLQETTPTLPPAPTKIHPDAEDAAALLMMARTASYVPKTDPGVPSFSLGLTDSSQEGASTQETERAKSPESANLIEQLDDLVQKIASSAAKGKNKSPQIQRENGGESSAKFQTPGGLYQITDDMKQKCYIWGTRLKEDADGNTNEYEEMCTLIGQGEYILMRMHLVSLQAKSDIESQSMALSDHPNGEFISPKTKKEFRVEAYPSFIPFIDRKKLTSHPYIFAPVCHLGHWWLWLINTTKWKCHILDPLHKKAPSDERKKVNKFTGYVFSRLITYAGGEPLQKGENEKKIKASYIKISGQKTSYDCAIYVMKWMELIEPENIKKGKYEWDNWPQGSSPSPRSVCSPRRRRAASSSCSAAVILSPSSVAIHPPQRSKVGDHDRKYREA</sequence>
<evidence type="ECO:0000256" key="1">
    <source>
        <dbReference type="ARBA" id="ARBA00005234"/>
    </source>
</evidence>
<dbReference type="Pfam" id="PF00574">
    <property type="entry name" value="CLP_protease"/>
    <property type="match status" value="1"/>
</dbReference>
<keyword evidence="3" id="KW-0645">Protease</keyword>
<feature type="compositionally biased region" description="Basic residues" evidence="6">
    <location>
        <begin position="137"/>
        <end position="155"/>
    </location>
</feature>
<reference evidence="8 9" key="1">
    <citation type="submission" date="2019-01" db="EMBL/GenBank/DDBJ databases">
        <title>Sequencing of cultivated peanut Arachis hypogaea provides insights into genome evolution and oil improvement.</title>
        <authorList>
            <person name="Chen X."/>
        </authorList>
    </citation>
    <scope>NUCLEOTIDE SEQUENCE [LARGE SCALE GENOMIC DNA]</scope>
    <source>
        <strain evidence="9">cv. Fuhuasheng</strain>
        <tissue evidence="8">Leaves</tissue>
    </source>
</reference>
<dbReference type="GO" id="GO:0004252">
    <property type="term" value="F:serine-type endopeptidase activity"/>
    <property type="evidence" value="ECO:0007669"/>
    <property type="project" value="InterPro"/>
</dbReference>
<dbReference type="Proteomes" id="UP000289738">
    <property type="component" value="Chromosome B10"/>
</dbReference>
<evidence type="ECO:0000313" key="8">
    <source>
        <dbReference type="EMBL" id="RYQ83269.1"/>
    </source>
</evidence>
<dbReference type="InterPro" id="IPR038765">
    <property type="entry name" value="Papain-like_cys_pep_sf"/>
</dbReference>
<dbReference type="GO" id="GO:0004176">
    <property type="term" value="F:ATP-dependent peptidase activity"/>
    <property type="evidence" value="ECO:0007669"/>
    <property type="project" value="InterPro"/>
</dbReference>
<protein>
    <recommendedName>
        <fullName evidence="5">ATP-dependent Clp protease proteolytic subunit</fullName>
    </recommendedName>
</protein>
<dbReference type="GO" id="GO:0009532">
    <property type="term" value="C:plastid stroma"/>
    <property type="evidence" value="ECO:0007669"/>
    <property type="project" value="UniProtKB-ARBA"/>
</dbReference>
<dbReference type="GO" id="GO:0008234">
    <property type="term" value="F:cysteine-type peptidase activity"/>
    <property type="evidence" value="ECO:0007669"/>
    <property type="project" value="InterPro"/>
</dbReference>
<comment type="similarity">
    <text evidence="2 5">Belongs to the peptidase S14 family.</text>
</comment>
<gene>
    <name evidence="8" type="ORF">Ahy_B10g101917</name>
</gene>
<dbReference type="GO" id="GO:0006515">
    <property type="term" value="P:protein quality control for misfolded or incompletely synthesized proteins"/>
    <property type="evidence" value="ECO:0007669"/>
    <property type="project" value="TreeGrafter"/>
</dbReference>